<protein>
    <recommendedName>
        <fullName evidence="3">beta-N-acetylhexosaminidase</fullName>
        <ecNumber evidence="3">3.2.1.52</ecNumber>
    </recommendedName>
</protein>
<feature type="region of interest" description="Disordered" evidence="6">
    <location>
        <begin position="26"/>
        <end position="53"/>
    </location>
</feature>
<proteinExistence type="inferred from homology"/>
<evidence type="ECO:0000256" key="1">
    <source>
        <dbReference type="ARBA" id="ARBA00001231"/>
    </source>
</evidence>
<dbReference type="Pfam" id="PF00933">
    <property type="entry name" value="Glyco_hydro_3"/>
    <property type="match status" value="1"/>
</dbReference>
<dbReference type="InterPro" id="IPR050226">
    <property type="entry name" value="NagZ_Beta-hexosaminidase"/>
</dbReference>
<dbReference type="RefSeq" id="WP_091364235.1">
    <property type="nucleotide sequence ID" value="NZ_FMZF01000002.1"/>
</dbReference>
<dbReference type="SUPFAM" id="SSF51445">
    <property type="entry name" value="(Trans)glycosidases"/>
    <property type="match status" value="1"/>
</dbReference>
<sequence length="397" mass="39599">MRPPAPARSLPALCALICLLTACSGSDSPSTASSTSATSTATTSPTPSPAPEDALDAQVDAALADLDRRAQVAQLFVVGVPLTGLDAGDALVEDGVGGVFLAGRSQAPAADLAEVTGRWAETATGPGPWVAADQEGGQVQALRGPGFERLPSAAEQGQLPPDQLAALADGLGASLAAAGVTLDLAPVADVVPAGTEADNDPIGAFGRQYGSTAADVVADVRTVVDGLADHGVTSTLKHFPGLGLVDQNTDEAAGVADPVTTADSEQVAAFGELADSPAEPFVMLSSATYPAIDPSAPATFSRVVVTDVLRGQLGFDGPVMTDDVGAAVAVQGIPPGERATRFLEAGGTLVLTVDADVYAEMLDAVLARAEADPAFSATVDDAVRTALTAKARAGLLG</sequence>
<dbReference type="AlphaFoldDB" id="A0A1G6L4T2"/>
<dbReference type="EMBL" id="FMZF01000002">
    <property type="protein sequence ID" value="SDC38141.1"/>
    <property type="molecule type" value="Genomic_DNA"/>
</dbReference>
<dbReference type="GO" id="GO:0004563">
    <property type="term" value="F:beta-N-acetylhexosaminidase activity"/>
    <property type="evidence" value="ECO:0007669"/>
    <property type="project" value="UniProtKB-EC"/>
</dbReference>
<name>A0A1G6L4T2_9ACTN</name>
<comment type="similarity">
    <text evidence="2">Belongs to the glycosyl hydrolase 3 family.</text>
</comment>
<dbReference type="EC" id="3.2.1.52" evidence="3"/>
<dbReference type="PROSITE" id="PS51257">
    <property type="entry name" value="PROKAR_LIPOPROTEIN"/>
    <property type="match status" value="1"/>
</dbReference>
<keyword evidence="10" id="KW-1185">Reference proteome</keyword>
<evidence type="ECO:0000259" key="8">
    <source>
        <dbReference type="Pfam" id="PF00933"/>
    </source>
</evidence>
<dbReference type="GO" id="GO:0009254">
    <property type="term" value="P:peptidoglycan turnover"/>
    <property type="evidence" value="ECO:0007669"/>
    <property type="project" value="TreeGrafter"/>
</dbReference>
<gene>
    <name evidence="9" type="ORF">SAMN05660690_1194</name>
</gene>
<organism evidence="9 10">
    <name type="scientific">Geodermatophilus telluris</name>
    <dbReference type="NCBI Taxonomy" id="1190417"/>
    <lineage>
        <taxon>Bacteria</taxon>
        <taxon>Bacillati</taxon>
        <taxon>Actinomycetota</taxon>
        <taxon>Actinomycetes</taxon>
        <taxon>Geodermatophilales</taxon>
        <taxon>Geodermatophilaceae</taxon>
        <taxon>Geodermatophilus</taxon>
    </lineage>
</organism>
<dbReference type="OrthoDB" id="9805821at2"/>
<feature type="domain" description="Glycoside hydrolase family 3 N-terminal" evidence="8">
    <location>
        <begin position="71"/>
        <end position="384"/>
    </location>
</feature>
<evidence type="ECO:0000313" key="9">
    <source>
        <dbReference type="EMBL" id="SDC38141.1"/>
    </source>
</evidence>
<keyword evidence="7" id="KW-0732">Signal</keyword>
<feature type="compositionally biased region" description="Low complexity" evidence="6">
    <location>
        <begin position="26"/>
        <end position="45"/>
    </location>
</feature>
<dbReference type="STRING" id="1190417.SAMN05660690_1194"/>
<dbReference type="InterPro" id="IPR017853">
    <property type="entry name" value="GH"/>
</dbReference>
<evidence type="ECO:0000256" key="5">
    <source>
        <dbReference type="ARBA" id="ARBA00023295"/>
    </source>
</evidence>
<evidence type="ECO:0000313" key="10">
    <source>
        <dbReference type="Proteomes" id="UP000199416"/>
    </source>
</evidence>
<dbReference type="PANTHER" id="PTHR30480:SF13">
    <property type="entry name" value="BETA-HEXOSAMINIDASE"/>
    <property type="match status" value="1"/>
</dbReference>
<dbReference type="InterPro" id="IPR036962">
    <property type="entry name" value="Glyco_hydro_3_N_sf"/>
</dbReference>
<feature type="chain" id="PRO_5038894006" description="beta-N-acetylhexosaminidase" evidence="7">
    <location>
        <begin position="25"/>
        <end position="397"/>
    </location>
</feature>
<keyword evidence="4" id="KW-0378">Hydrolase</keyword>
<evidence type="ECO:0000256" key="2">
    <source>
        <dbReference type="ARBA" id="ARBA00005336"/>
    </source>
</evidence>
<evidence type="ECO:0000256" key="7">
    <source>
        <dbReference type="SAM" id="SignalP"/>
    </source>
</evidence>
<reference evidence="10" key="1">
    <citation type="submission" date="2016-10" db="EMBL/GenBank/DDBJ databases">
        <authorList>
            <person name="Varghese N."/>
            <person name="Submissions S."/>
        </authorList>
    </citation>
    <scope>NUCLEOTIDE SEQUENCE [LARGE SCALE GENOMIC DNA]</scope>
    <source>
        <strain evidence="10">DSM 45421</strain>
    </source>
</reference>
<dbReference type="Gene3D" id="3.20.20.300">
    <property type="entry name" value="Glycoside hydrolase, family 3, N-terminal domain"/>
    <property type="match status" value="1"/>
</dbReference>
<dbReference type="InterPro" id="IPR001764">
    <property type="entry name" value="Glyco_hydro_3_N"/>
</dbReference>
<dbReference type="GO" id="GO:0005975">
    <property type="term" value="P:carbohydrate metabolic process"/>
    <property type="evidence" value="ECO:0007669"/>
    <property type="project" value="InterPro"/>
</dbReference>
<accession>A0A1G6L4T2</accession>
<evidence type="ECO:0000256" key="4">
    <source>
        <dbReference type="ARBA" id="ARBA00022801"/>
    </source>
</evidence>
<evidence type="ECO:0000256" key="6">
    <source>
        <dbReference type="SAM" id="MobiDB-lite"/>
    </source>
</evidence>
<keyword evidence="5" id="KW-0326">Glycosidase</keyword>
<comment type="catalytic activity">
    <reaction evidence="1">
        <text>Hydrolysis of terminal non-reducing N-acetyl-D-hexosamine residues in N-acetyl-beta-D-hexosaminides.</text>
        <dbReference type="EC" id="3.2.1.52"/>
    </reaction>
</comment>
<dbReference type="PANTHER" id="PTHR30480">
    <property type="entry name" value="BETA-HEXOSAMINIDASE-RELATED"/>
    <property type="match status" value="1"/>
</dbReference>
<evidence type="ECO:0000256" key="3">
    <source>
        <dbReference type="ARBA" id="ARBA00012663"/>
    </source>
</evidence>
<dbReference type="Proteomes" id="UP000199416">
    <property type="component" value="Unassembled WGS sequence"/>
</dbReference>
<feature type="signal peptide" evidence="7">
    <location>
        <begin position="1"/>
        <end position="24"/>
    </location>
</feature>